<evidence type="ECO:0000313" key="2">
    <source>
        <dbReference type="Proteomes" id="UP000236654"/>
    </source>
</evidence>
<keyword evidence="2" id="KW-1185">Reference proteome</keyword>
<dbReference type="RefSeq" id="WP_101333875.1">
    <property type="nucleotide sequence ID" value="NZ_PJNI01000003.1"/>
</dbReference>
<dbReference type="PROSITE" id="PS51257">
    <property type="entry name" value="PROKAR_LIPOPROTEIN"/>
    <property type="match status" value="1"/>
</dbReference>
<dbReference type="EMBL" id="PJNI01000003">
    <property type="protein sequence ID" value="PKR81394.1"/>
    <property type="molecule type" value="Genomic_DNA"/>
</dbReference>
<sequence>MKKLIYFFVIVLVTFTTSCKKCDPSNSESGLIIKDAIVRVIGNAPQGGLFVASAADYPDQQIEMSLNGGQSYTPVDYSKYSVFSLVTSSSCSSGYDRNVSMDAKNEVVTYSIQITECSTCSNTTTISNWVLTSKVPSNYTAVFDIDKK</sequence>
<dbReference type="OrthoDB" id="1467463at2"/>
<gene>
    <name evidence="1" type="ORF">CW751_04880</name>
</gene>
<dbReference type="Proteomes" id="UP000236654">
    <property type="component" value="Unassembled WGS sequence"/>
</dbReference>
<evidence type="ECO:0000313" key="1">
    <source>
        <dbReference type="EMBL" id="PKR81394.1"/>
    </source>
</evidence>
<proteinExistence type="predicted"/>
<protein>
    <submittedName>
        <fullName evidence="1">Uncharacterized protein</fullName>
    </submittedName>
</protein>
<reference evidence="1 2" key="1">
    <citation type="submission" date="2017-12" db="EMBL/GenBank/DDBJ databases">
        <title>The draft genome sequence of Brumimicrobium saltpan LHR20.</title>
        <authorList>
            <person name="Do Z.-J."/>
            <person name="Luo H.-R."/>
        </authorList>
    </citation>
    <scope>NUCLEOTIDE SEQUENCE [LARGE SCALE GENOMIC DNA]</scope>
    <source>
        <strain evidence="1 2">LHR20</strain>
    </source>
</reference>
<name>A0A2I0R487_9FLAO</name>
<accession>A0A2I0R487</accession>
<dbReference type="AlphaFoldDB" id="A0A2I0R487"/>
<organism evidence="1 2">
    <name type="scientific">Brumimicrobium salinarum</name>
    <dbReference type="NCBI Taxonomy" id="2058658"/>
    <lineage>
        <taxon>Bacteria</taxon>
        <taxon>Pseudomonadati</taxon>
        <taxon>Bacteroidota</taxon>
        <taxon>Flavobacteriia</taxon>
        <taxon>Flavobacteriales</taxon>
        <taxon>Crocinitomicaceae</taxon>
        <taxon>Brumimicrobium</taxon>
    </lineage>
</organism>
<comment type="caution">
    <text evidence="1">The sequence shown here is derived from an EMBL/GenBank/DDBJ whole genome shotgun (WGS) entry which is preliminary data.</text>
</comment>